<dbReference type="RefSeq" id="WP_039768746.1">
    <property type="nucleotide sequence ID" value="NZ_JTGH01000010.1"/>
</dbReference>
<dbReference type="InterPro" id="IPR018655">
    <property type="entry name" value="DUF2086"/>
</dbReference>
<dbReference type="Gene3D" id="2.60.120.620">
    <property type="entry name" value="q2cbj1_9rhob like domain"/>
    <property type="match status" value="1"/>
</dbReference>
<proteinExistence type="predicted"/>
<protein>
    <submittedName>
        <fullName evidence="1">Proline hydroxylase</fullName>
    </submittedName>
</protein>
<dbReference type="AlphaFoldDB" id="A0AAE2DJZ5"/>
<evidence type="ECO:0000313" key="1">
    <source>
        <dbReference type="EMBL" id="KIF60534.1"/>
    </source>
</evidence>
<reference evidence="1 2" key="1">
    <citation type="submission" date="2014-11" db="EMBL/GenBank/DDBJ databases">
        <title>Draft genome sequence of Pseudomonas fluorescens strains SF4c SF39a.</title>
        <authorList>
            <person name="Underwood G.E."/>
            <person name="Ly L.K."/>
            <person name="Bitzer A.S."/>
            <person name="Godino A."/>
            <person name="Bucci V."/>
            <person name="Fischer S."/>
            <person name="Silby M.W."/>
        </authorList>
    </citation>
    <scope>NUCLEOTIDE SEQUENCE [LARGE SCALE GENOMIC DNA]</scope>
    <source>
        <strain evidence="1 2">SF4c</strain>
    </source>
</reference>
<gene>
    <name evidence="1" type="ORF">QS95_13720</name>
</gene>
<comment type="caution">
    <text evidence="1">The sequence shown here is derived from an EMBL/GenBank/DDBJ whole genome shotgun (WGS) entry which is preliminary data.</text>
</comment>
<dbReference type="Pfam" id="PF09859">
    <property type="entry name" value="Oxygenase-NA"/>
    <property type="match status" value="1"/>
</dbReference>
<accession>A0AAE2DJZ5</accession>
<sequence>MSSSPASPASPLVALDWIALERQLDQDGCALIRTLLRPETCDRLSALYPQSEPFRSQVIMAHHGFGRGEYKYLRYPLPSVVERLRSALYPRLVPLANRWQERMGLLERFPAQHSEFLERCHAAGQLRPTPLLLQYGPQDYNCLHQDLYGEHVFPLQVAILLSEPGEDFTGGEFVLTEQRPRMQSRPLVMDLRKGDALIFAVNQRPVKGVRGDYRVTMRHGVSRLHSGKRHTLGIIFHDAT</sequence>
<evidence type="ECO:0000313" key="2">
    <source>
        <dbReference type="Proteomes" id="UP000031587"/>
    </source>
</evidence>
<organism evidence="1 2">
    <name type="scientific">Pseudomonas fluorescens</name>
    <dbReference type="NCBI Taxonomy" id="294"/>
    <lineage>
        <taxon>Bacteria</taxon>
        <taxon>Pseudomonadati</taxon>
        <taxon>Pseudomonadota</taxon>
        <taxon>Gammaproteobacteria</taxon>
        <taxon>Pseudomonadales</taxon>
        <taxon>Pseudomonadaceae</taxon>
        <taxon>Pseudomonas</taxon>
    </lineage>
</organism>
<name>A0AAE2DJZ5_PSEFL</name>
<dbReference type="Proteomes" id="UP000031587">
    <property type="component" value="Unassembled WGS sequence"/>
</dbReference>
<dbReference type="EMBL" id="JTGH01000010">
    <property type="protein sequence ID" value="KIF60534.1"/>
    <property type="molecule type" value="Genomic_DNA"/>
</dbReference>